<dbReference type="Gene3D" id="3.20.20.80">
    <property type="entry name" value="Glycosidases"/>
    <property type="match status" value="1"/>
</dbReference>
<dbReference type="HOGENOM" id="CLU_002833_0_0_1"/>
<evidence type="ECO:0000313" key="5">
    <source>
        <dbReference type="Proteomes" id="UP000008068"/>
    </source>
</evidence>
<sequence>MPVDQDMVEPLLPRPEDSSDNNDLLENPGCVKATTVIIIVLFVCGIVALGLSAIVWNFYDRFDHGKDHTTTTTPSPPECGKRIVGYYTDHESKDITKSQLEKLTHVVFAYIQMDSNGMLNFKNNKTEQRFLSLKRKAKGVKSSVKIMISIGGQENSDYFSAVVTDSNKQKTFIDSIISFIKDQQIDGIDVFWKWPTESDKFKYAAFLKELHESFKDQYVLSVVAPAAGISHWETGFDLDEIIEYVDFINVYSMDYYGPWDNQYGTPTGPTAPLYSGVGERKKFNVDSTMQYYVCETKQQKKFNIVIPFYARLWKNVNDAVESGKEIFRNVQLKEDKAEGSPYMSRWT</sequence>
<keyword evidence="2" id="KW-0472">Membrane</keyword>
<dbReference type="AlphaFoldDB" id="G0NAI8"/>
<dbReference type="InterPro" id="IPR001223">
    <property type="entry name" value="Glyco_hydro18_cat"/>
</dbReference>
<evidence type="ECO:0000313" key="4">
    <source>
        <dbReference type="EMBL" id="EGT56396.1"/>
    </source>
</evidence>
<dbReference type="OMA" id="CTHLVYN"/>
<keyword evidence="2" id="KW-1133">Transmembrane helix</keyword>
<dbReference type="EMBL" id="GL379855">
    <property type="protein sequence ID" value="EGT56396.1"/>
    <property type="molecule type" value="Genomic_DNA"/>
</dbReference>
<dbReference type="PANTHER" id="PTHR46073:SF7">
    <property type="entry name" value="GH18 DOMAIN-CONTAINING PROTEIN"/>
    <property type="match status" value="1"/>
</dbReference>
<name>G0NAI8_CAEBE</name>
<feature type="region of interest" description="Disordered" evidence="1">
    <location>
        <begin position="1"/>
        <end position="23"/>
    </location>
</feature>
<keyword evidence="5" id="KW-1185">Reference proteome</keyword>
<dbReference type="Pfam" id="PF00704">
    <property type="entry name" value="Glyco_hydro_18"/>
    <property type="match status" value="1"/>
</dbReference>
<keyword evidence="2" id="KW-0812">Transmembrane</keyword>
<dbReference type="OrthoDB" id="73875at2759"/>
<dbReference type="SUPFAM" id="SSF51445">
    <property type="entry name" value="(Trans)glycosidases"/>
    <property type="match status" value="1"/>
</dbReference>
<accession>G0NAI8</accession>
<evidence type="ECO:0000259" key="3">
    <source>
        <dbReference type="PROSITE" id="PS51910"/>
    </source>
</evidence>
<dbReference type="Proteomes" id="UP000008068">
    <property type="component" value="Unassembled WGS sequence"/>
</dbReference>
<dbReference type="eggNOG" id="KOG2806">
    <property type="taxonomic scope" value="Eukaryota"/>
</dbReference>
<dbReference type="PANTHER" id="PTHR46073">
    <property type="entry name" value="CHITINASE"/>
    <property type="match status" value="1"/>
</dbReference>
<evidence type="ECO:0000256" key="1">
    <source>
        <dbReference type="SAM" id="MobiDB-lite"/>
    </source>
</evidence>
<feature type="domain" description="GH18" evidence="3">
    <location>
        <begin position="81"/>
        <end position="347"/>
    </location>
</feature>
<protein>
    <recommendedName>
        <fullName evidence="3">GH18 domain-containing protein</fullName>
    </recommendedName>
</protein>
<dbReference type="SMART" id="SM00636">
    <property type="entry name" value="Glyco_18"/>
    <property type="match status" value="1"/>
</dbReference>
<organism evidence="5">
    <name type="scientific">Caenorhabditis brenneri</name>
    <name type="common">Nematode worm</name>
    <dbReference type="NCBI Taxonomy" id="135651"/>
    <lineage>
        <taxon>Eukaryota</taxon>
        <taxon>Metazoa</taxon>
        <taxon>Ecdysozoa</taxon>
        <taxon>Nematoda</taxon>
        <taxon>Chromadorea</taxon>
        <taxon>Rhabditida</taxon>
        <taxon>Rhabditina</taxon>
        <taxon>Rhabditomorpha</taxon>
        <taxon>Rhabditoidea</taxon>
        <taxon>Rhabditidae</taxon>
        <taxon>Peloderinae</taxon>
        <taxon>Caenorhabditis</taxon>
    </lineage>
</organism>
<evidence type="ECO:0000256" key="2">
    <source>
        <dbReference type="SAM" id="Phobius"/>
    </source>
</evidence>
<feature type="transmembrane region" description="Helical" evidence="2">
    <location>
        <begin position="36"/>
        <end position="59"/>
    </location>
</feature>
<dbReference type="InterPro" id="IPR017853">
    <property type="entry name" value="GH"/>
</dbReference>
<reference evidence="5" key="1">
    <citation type="submission" date="2011-07" db="EMBL/GenBank/DDBJ databases">
        <authorList>
            <consortium name="Caenorhabditis brenneri Sequencing and Analysis Consortium"/>
            <person name="Wilson R.K."/>
        </authorList>
    </citation>
    <scope>NUCLEOTIDE SEQUENCE [LARGE SCALE GENOMIC DNA]</scope>
    <source>
        <strain evidence="5">PB2801</strain>
    </source>
</reference>
<dbReference type="STRING" id="135651.G0NAI8"/>
<dbReference type="PROSITE" id="PS51910">
    <property type="entry name" value="GH18_2"/>
    <property type="match status" value="1"/>
</dbReference>
<gene>
    <name evidence="4" type="ORF">CAEBREN_15208</name>
</gene>
<dbReference type="GO" id="GO:0008061">
    <property type="term" value="F:chitin binding"/>
    <property type="evidence" value="ECO:0007669"/>
    <property type="project" value="InterPro"/>
</dbReference>
<dbReference type="InParanoid" id="G0NAI8"/>
<feature type="non-terminal residue" evidence="4">
    <location>
        <position position="347"/>
    </location>
</feature>
<dbReference type="GO" id="GO:0005975">
    <property type="term" value="P:carbohydrate metabolic process"/>
    <property type="evidence" value="ECO:0007669"/>
    <property type="project" value="InterPro"/>
</dbReference>
<dbReference type="InterPro" id="IPR011583">
    <property type="entry name" value="Chitinase_II/V-like_cat"/>
</dbReference>
<proteinExistence type="predicted"/>